<evidence type="ECO:0000259" key="15">
    <source>
        <dbReference type="Pfam" id="PF01514"/>
    </source>
</evidence>
<dbReference type="InterPro" id="IPR045851">
    <property type="entry name" value="AMP-bd_C_sf"/>
</dbReference>
<dbReference type="Pfam" id="PF01514">
    <property type="entry name" value="YscJ_FliF"/>
    <property type="match status" value="1"/>
</dbReference>
<dbReference type="GO" id="GO:0005886">
    <property type="term" value="C:plasma membrane"/>
    <property type="evidence" value="ECO:0007669"/>
    <property type="project" value="UniProtKB-SubCell"/>
</dbReference>
<evidence type="ECO:0000256" key="2">
    <source>
        <dbReference type="ARBA" id="ARBA00004117"/>
    </source>
</evidence>
<dbReference type="AlphaFoldDB" id="A0AAW7Y5U2"/>
<organism evidence="17 18">
    <name type="scientific">Photobacterium sanguinicancri</name>
    <dbReference type="NCBI Taxonomy" id="875932"/>
    <lineage>
        <taxon>Bacteria</taxon>
        <taxon>Pseudomonadati</taxon>
        <taxon>Pseudomonadota</taxon>
        <taxon>Gammaproteobacteria</taxon>
        <taxon>Vibrionales</taxon>
        <taxon>Vibrionaceae</taxon>
        <taxon>Photobacterium</taxon>
    </lineage>
</organism>
<dbReference type="PANTHER" id="PTHR30046:SF0">
    <property type="entry name" value="FLAGELLAR M-RING PROTEIN"/>
    <property type="match status" value="1"/>
</dbReference>
<dbReference type="PIRSF" id="PIRSF004862">
    <property type="entry name" value="FliF"/>
    <property type="match status" value="1"/>
</dbReference>
<evidence type="ECO:0000259" key="16">
    <source>
        <dbReference type="Pfam" id="PF08345"/>
    </source>
</evidence>
<dbReference type="InterPro" id="IPR006182">
    <property type="entry name" value="FliF_N_dom"/>
</dbReference>
<protein>
    <recommendedName>
        <fullName evidence="5 12">Flagellar M-ring protein</fullName>
    </recommendedName>
</protein>
<keyword evidence="6" id="KW-1003">Cell membrane</keyword>
<dbReference type="Gene3D" id="3.30.300.30">
    <property type="match status" value="1"/>
</dbReference>
<keyword evidence="17" id="KW-0282">Flagellum</keyword>
<dbReference type="Pfam" id="PF08345">
    <property type="entry name" value="YscJ_FliF_C"/>
    <property type="match status" value="1"/>
</dbReference>
<evidence type="ECO:0000256" key="10">
    <source>
        <dbReference type="ARBA" id="ARBA00023143"/>
    </source>
</evidence>
<evidence type="ECO:0000256" key="14">
    <source>
        <dbReference type="SAM" id="Phobius"/>
    </source>
</evidence>
<feature type="domain" description="Flagellar M-ring C-terminal" evidence="16">
    <location>
        <begin position="259"/>
        <end position="408"/>
    </location>
</feature>
<accession>A0AAW7Y5U2</accession>
<evidence type="ECO:0000256" key="3">
    <source>
        <dbReference type="ARBA" id="ARBA00004651"/>
    </source>
</evidence>
<dbReference type="RefSeq" id="WP_281223191.1">
    <property type="nucleotide sequence ID" value="NZ_CANMLA010000018.1"/>
</dbReference>
<keyword evidence="7 14" id="KW-0812">Transmembrane</keyword>
<evidence type="ECO:0000256" key="9">
    <source>
        <dbReference type="ARBA" id="ARBA00023136"/>
    </source>
</evidence>
<sequence>MTEVMKQKLVNMAGPTGMGRLFSGMRLAGLLAAIAALVTVAVVLGLWQGSSQYRPLYGEAEQFDRSQVIAVLEEKGLDYYVEPQKGSVMVDRNSLGKARLALAAAGVEAQLPAGLEILSQDSSLGTSQFVENARYRHGLEGELARSIMALDAVRNVRVHLAMPKKTLFVRRDKEQASASVILSLQPGQALSTEQVTAIVNLVAGSVPELEPDQVNVIDQQGNLLSALVGEGRHGKNSSAYLDYVQKLEATYINRASRMLRPMVGNDNFQVEVAAAVNFDRTEATEELYSPEGTVRSEFSSYDRRVGKAAQGVPGALSNRPPEEGDEEKDPNAGNERGENSRDYAMDRTMKHTYYQQGQIERLSVSVLLNGDPASFPPAKIDSIRQMLGDAMGIEAARGDSFSLHVYPFNKAEAQLLAEEPVWWMQNVWLDYLRYILSAIVALVILLVVVRPAIRQLAGERQRSKDPILDNVLPESKTGSDVATLNTNNNNTVATSDSELEAPLEKAAMTEATLSSAVVSEGSMPELPSPETGLEIQTSYLQTLSEKEPERVAHVVKQWITPKDADE</sequence>
<evidence type="ECO:0000256" key="12">
    <source>
        <dbReference type="PIRNR" id="PIRNR004862"/>
    </source>
</evidence>
<keyword evidence="8 14" id="KW-1133">Transmembrane helix</keyword>
<feature type="transmembrane region" description="Helical" evidence="14">
    <location>
        <begin position="431"/>
        <end position="453"/>
    </location>
</feature>
<evidence type="ECO:0000256" key="6">
    <source>
        <dbReference type="ARBA" id="ARBA00022475"/>
    </source>
</evidence>
<evidence type="ECO:0000256" key="4">
    <source>
        <dbReference type="ARBA" id="ARBA00007971"/>
    </source>
</evidence>
<comment type="function">
    <text evidence="1 12">The M ring may be actively involved in energy transduction.</text>
</comment>
<keyword evidence="17" id="KW-0966">Cell projection</keyword>
<dbReference type="InterPro" id="IPR043427">
    <property type="entry name" value="YscJ/FliF"/>
</dbReference>
<evidence type="ECO:0000313" key="18">
    <source>
        <dbReference type="Proteomes" id="UP001170624"/>
    </source>
</evidence>
<evidence type="ECO:0000256" key="7">
    <source>
        <dbReference type="ARBA" id="ARBA00022692"/>
    </source>
</evidence>
<gene>
    <name evidence="17" type="primary">fliF</name>
    <name evidence="17" type="ORF">Q4568_14845</name>
</gene>
<evidence type="ECO:0000256" key="13">
    <source>
        <dbReference type="SAM" id="MobiDB-lite"/>
    </source>
</evidence>
<dbReference type="NCBIfam" id="TIGR00206">
    <property type="entry name" value="fliF"/>
    <property type="match status" value="1"/>
</dbReference>
<comment type="similarity">
    <text evidence="4 12">Belongs to the FliF family.</text>
</comment>
<evidence type="ECO:0000256" key="5">
    <source>
        <dbReference type="ARBA" id="ARBA00017949"/>
    </source>
</evidence>
<reference evidence="17" key="1">
    <citation type="submission" date="2023-07" db="EMBL/GenBank/DDBJ databases">
        <title>Genome content predicts the carbon catabolic preferences of heterotrophic bacteria.</title>
        <authorList>
            <person name="Gralka M."/>
        </authorList>
    </citation>
    <scope>NUCLEOTIDE SEQUENCE</scope>
    <source>
        <strain evidence="17">G2M05</strain>
    </source>
</reference>
<dbReference type="GO" id="GO:0003774">
    <property type="term" value="F:cytoskeletal motor activity"/>
    <property type="evidence" value="ECO:0007669"/>
    <property type="project" value="InterPro"/>
</dbReference>
<dbReference type="PANTHER" id="PTHR30046">
    <property type="entry name" value="FLAGELLAR M-RING PROTEIN"/>
    <property type="match status" value="1"/>
</dbReference>
<dbReference type="PRINTS" id="PR01009">
    <property type="entry name" value="FLGMRINGFLIF"/>
</dbReference>
<evidence type="ECO:0000256" key="1">
    <source>
        <dbReference type="ARBA" id="ARBA00003820"/>
    </source>
</evidence>
<keyword evidence="17" id="KW-0969">Cilium</keyword>
<comment type="caution">
    <text evidence="17">The sequence shown here is derived from an EMBL/GenBank/DDBJ whole genome shotgun (WGS) entry which is preliminary data.</text>
</comment>
<name>A0AAW7Y5U2_9GAMM</name>
<feature type="domain" description="Flagellar M-ring N-terminal" evidence="15">
    <location>
        <begin position="50"/>
        <end position="225"/>
    </location>
</feature>
<dbReference type="Proteomes" id="UP001170624">
    <property type="component" value="Unassembled WGS sequence"/>
</dbReference>
<evidence type="ECO:0000256" key="11">
    <source>
        <dbReference type="ARBA" id="ARBA00025936"/>
    </source>
</evidence>
<keyword evidence="9 14" id="KW-0472">Membrane</keyword>
<evidence type="ECO:0000313" key="17">
    <source>
        <dbReference type="EMBL" id="MDO6543822.1"/>
    </source>
</evidence>
<dbReference type="InterPro" id="IPR000067">
    <property type="entry name" value="FlgMring_FliF"/>
</dbReference>
<evidence type="ECO:0000256" key="8">
    <source>
        <dbReference type="ARBA" id="ARBA00022989"/>
    </source>
</evidence>
<comment type="subcellular location">
    <subcellularLocation>
        <location evidence="2 12">Bacterial flagellum basal body</location>
    </subcellularLocation>
    <subcellularLocation>
        <location evidence="3">Cell membrane</location>
        <topology evidence="3">Multi-pass membrane protein</topology>
    </subcellularLocation>
</comment>
<dbReference type="EMBL" id="JAUOPU010000016">
    <property type="protein sequence ID" value="MDO6543822.1"/>
    <property type="molecule type" value="Genomic_DNA"/>
</dbReference>
<comment type="subunit">
    <text evidence="11">The basal body constitutes a major portion of the flagellar organelle and consists of four rings (L,P,S, and M) mounted on a central rod. The M ring is integral to the inner membrane of the cell and may be connected to the flagellar rod via the S ring. The S (supramembrane ring) lies just distal to the M ring. The L and P rings lie in the outer membrane and the periplasmic space, respectively.</text>
</comment>
<dbReference type="GO" id="GO:0071973">
    <property type="term" value="P:bacterial-type flagellum-dependent cell motility"/>
    <property type="evidence" value="ECO:0007669"/>
    <property type="project" value="InterPro"/>
</dbReference>
<feature type="region of interest" description="Disordered" evidence="13">
    <location>
        <begin position="308"/>
        <end position="342"/>
    </location>
</feature>
<dbReference type="GO" id="GO:0009431">
    <property type="term" value="C:bacterial-type flagellum basal body, MS ring"/>
    <property type="evidence" value="ECO:0007669"/>
    <property type="project" value="InterPro"/>
</dbReference>
<dbReference type="InterPro" id="IPR013556">
    <property type="entry name" value="Flag_M-ring_C"/>
</dbReference>
<keyword evidence="10 12" id="KW-0975">Bacterial flagellum</keyword>
<proteinExistence type="inferred from homology"/>